<dbReference type="Proteomes" id="UP000054560">
    <property type="component" value="Unassembled WGS sequence"/>
</dbReference>
<evidence type="ECO:0000313" key="3">
    <source>
        <dbReference type="Proteomes" id="UP000054560"/>
    </source>
</evidence>
<keyword evidence="3" id="KW-1185">Reference proteome</keyword>
<dbReference type="RefSeq" id="XP_014143804.1">
    <property type="nucleotide sequence ID" value="XM_014288329.1"/>
</dbReference>
<dbReference type="AlphaFoldDB" id="A0A0L0EZN5"/>
<feature type="non-terminal residue" evidence="2">
    <location>
        <position position="156"/>
    </location>
</feature>
<gene>
    <name evidence="2" type="ORF">SARC_17577</name>
</gene>
<proteinExistence type="predicted"/>
<evidence type="ECO:0000256" key="1">
    <source>
        <dbReference type="SAM" id="MobiDB-lite"/>
    </source>
</evidence>
<protein>
    <submittedName>
        <fullName evidence="2">Uncharacterized protein</fullName>
    </submittedName>
</protein>
<feature type="region of interest" description="Disordered" evidence="1">
    <location>
        <begin position="15"/>
        <end position="128"/>
    </location>
</feature>
<name>A0A0L0EZN5_9EUKA</name>
<dbReference type="EMBL" id="KQ252858">
    <property type="protein sequence ID" value="KNC69902.1"/>
    <property type="molecule type" value="Genomic_DNA"/>
</dbReference>
<dbReference type="GeneID" id="25918081"/>
<evidence type="ECO:0000313" key="2">
    <source>
        <dbReference type="EMBL" id="KNC69902.1"/>
    </source>
</evidence>
<reference evidence="2 3" key="1">
    <citation type="submission" date="2011-02" db="EMBL/GenBank/DDBJ databases">
        <title>The Genome Sequence of Sphaeroforma arctica JP610.</title>
        <authorList>
            <consortium name="The Broad Institute Genome Sequencing Platform"/>
            <person name="Russ C."/>
            <person name="Cuomo C."/>
            <person name="Young S.K."/>
            <person name="Zeng Q."/>
            <person name="Gargeya S."/>
            <person name="Alvarado L."/>
            <person name="Berlin A."/>
            <person name="Chapman S.B."/>
            <person name="Chen Z."/>
            <person name="Freedman E."/>
            <person name="Gellesch M."/>
            <person name="Goldberg J."/>
            <person name="Griggs A."/>
            <person name="Gujja S."/>
            <person name="Heilman E."/>
            <person name="Heiman D."/>
            <person name="Howarth C."/>
            <person name="Mehta T."/>
            <person name="Neiman D."/>
            <person name="Pearson M."/>
            <person name="Roberts A."/>
            <person name="Saif S."/>
            <person name="Shea T."/>
            <person name="Shenoy N."/>
            <person name="Sisk P."/>
            <person name="Stolte C."/>
            <person name="Sykes S."/>
            <person name="White J."/>
            <person name="Yandava C."/>
            <person name="Burger G."/>
            <person name="Gray M.W."/>
            <person name="Holland P.W.H."/>
            <person name="King N."/>
            <person name="Lang F.B.F."/>
            <person name="Roger A.J."/>
            <person name="Ruiz-Trillo I."/>
            <person name="Haas B."/>
            <person name="Nusbaum C."/>
            <person name="Birren B."/>
        </authorList>
    </citation>
    <scope>NUCLEOTIDE SEQUENCE [LARGE SCALE GENOMIC DNA]</scope>
    <source>
        <strain evidence="2 3">JP610</strain>
    </source>
</reference>
<feature type="compositionally biased region" description="Acidic residues" evidence="1">
    <location>
        <begin position="28"/>
        <end position="38"/>
    </location>
</feature>
<accession>A0A0L0EZN5</accession>
<feature type="compositionally biased region" description="Basic and acidic residues" evidence="1">
    <location>
        <begin position="85"/>
        <end position="95"/>
    </location>
</feature>
<organism evidence="2 3">
    <name type="scientific">Sphaeroforma arctica JP610</name>
    <dbReference type="NCBI Taxonomy" id="667725"/>
    <lineage>
        <taxon>Eukaryota</taxon>
        <taxon>Ichthyosporea</taxon>
        <taxon>Ichthyophonida</taxon>
        <taxon>Sphaeroforma</taxon>
    </lineage>
</organism>
<sequence length="156" mass="17115">MSNWSFMSNFTNLSGMLSGDWGDGDSNPLEDGDSDPVETELCSMDKPLGGLADDDFDSTQYRNGLPDTPPLRAMSPETQYELNETGDHVEDRLKDSVTSVGSDKDDKGGVQENMDVDEDGGNQGDDKGCIFVVNDEPLQFFIPPSKEKKALRELIQ</sequence>